<dbReference type="InterPro" id="IPR022698">
    <property type="entry name" value="OrsD"/>
</dbReference>
<dbReference type="Pfam" id="PF12013">
    <property type="entry name" value="OrsD"/>
    <property type="match status" value="1"/>
</dbReference>
<name>A0A0C9TRC8_SPHS4</name>
<protein>
    <recommendedName>
        <fullName evidence="4">C2H2-type domain-containing protein</fullName>
    </recommendedName>
</protein>
<feature type="region of interest" description="Disordered" evidence="1">
    <location>
        <begin position="1"/>
        <end position="20"/>
    </location>
</feature>
<accession>A0A0C9TRC8</accession>
<dbReference type="Proteomes" id="UP000054279">
    <property type="component" value="Unassembled WGS sequence"/>
</dbReference>
<dbReference type="HOGENOM" id="CLU_330558_0_0_1"/>
<keyword evidence="3" id="KW-1185">Reference proteome</keyword>
<evidence type="ECO:0000313" key="2">
    <source>
        <dbReference type="EMBL" id="KIJ32753.1"/>
    </source>
</evidence>
<sequence>MTSKRSWTVNRDSVSGSLSSPTCTARCSIETKNWETFKGHLKDKHGCPVHLDAVTTPGPVVHSPTPSAQTPAPAAVHNDANSIHHSSSSANSGIEATAVLTEAVDAGSLSTPHLLYLPELTTRSLAILMPVKCVICVECQHGIQSPDGAIAHLKSVHGVILKLSSKVLTQIWTDHACIRDPKHLPPVSQKSNAFPGLKVEEGVCCNSCNYCVTTMSGSLIVIRRHWASAHHDAHFTANSYHKGSVQNFFPSNKRYFEVTPSSSVSSQNSPYELYLNQIASQFSPIPNYPHSINEIPLLLQKTGWHIYLKDVTPFPDKVQEIMILLTLPQRRGEGWEAQVKHCIMKYMTYIHNNATNSPSGVKALLKNCPSIQGKEWSTFPRKDTLNRYSVILVRLTLMVLRSLDVPDKIKLLHLSPEDIKHAQDLLNILKKKETDSIDIFHNFIKPILATHAEASQSIADDIGSPYNAVDAYQKHASHIVKNSDAPPTTRVDIDGLRITFKEHTVDLPKWRDGILKLYQNASTAINDLLLQKDYALHVPDNIQDDWCNEAEGYSWMDHVSVPDNRLLQQYFTDKDIYSIDNNNNISCKIPEIHKILKQIAAITRLVILLFYFSPSGPIRISELADHKIRNGLRPRTIFRDGQDIWTADMRLKTEGLTDTNSFIPAKCPPQFSRILETYLLLIRPFETTLVQIIHGKTDPGAVYLTSHFLCVQEGHKVSETTISGWIKDFFREHCHVPVGPREYRQVAVEIIRVFLGSEQLVREAKFDTLASTFGHSLAMSRSNYAREHGRGSMTSDRLLHYGRMSELWWHIWGGIPDTPPMEPLASRLQQNDPPVKVSELKALLNEHSHQLMTAFQESVSKILKRPADSDDVLEVAQSKRQRTL</sequence>
<dbReference type="EMBL" id="KN837222">
    <property type="protein sequence ID" value="KIJ32753.1"/>
    <property type="molecule type" value="Genomic_DNA"/>
</dbReference>
<evidence type="ECO:0008006" key="4">
    <source>
        <dbReference type="Google" id="ProtNLM"/>
    </source>
</evidence>
<dbReference type="OrthoDB" id="2799352at2759"/>
<organism evidence="2 3">
    <name type="scientific">Sphaerobolus stellatus (strain SS14)</name>
    <dbReference type="NCBI Taxonomy" id="990650"/>
    <lineage>
        <taxon>Eukaryota</taxon>
        <taxon>Fungi</taxon>
        <taxon>Dikarya</taxon>
        <taxon>Basidiomycota</taxon>
        <taxon>Agaricomycotina</taxon>
        <taxon>Agaricomycetes</taxon>
        <taxon>Phallomycetidae</taxon>
        <taxon>Geastrales</taxon>
        <taxon>Sphaerobolaceae</taxon>
        <taxon>Sphaerobolus</taxon>
    </lineage>
</organism>
<evidence type="ECO:0000313" key="3">
    <source>
        <dbReference type="Proteomes" id="UP000054279"/>
    </source>
</evidence>
<evidence type="ECO:0000256" key="1">
    <source>
        <dbReference type="SAM" id="MobiDB-lite"/>
    </source>
</evidence>
<reference evidence="2 3" key="1">
    <citation type="submission" date="2014-06" db="EMBL/GenBank/DDBJ databases">
        <title>Evolutionary Origins and Diversification of the Mycorrhizal Mutualists.</title>
        <authorList>
            <consortium name="DOE Joint Genome Institute"/>
            <consortium name="Mycorrhizal Genomics Consortium"/>
            <person name="Kohler A."/>
            <person name="Kuo A."/>
            <person name="Nagy L.G."/>
            <person name="Floudas D."/>
            <person name="Copeland A."/>
            <person name="Barry K.W."/>
            <person name="Cichocki N."/>
            <person name="Veneault-Fourrey C."/>
            <person name="LaButti K."/>
            <person name="Lindquist E.A."/>
            <person name="Lipzen A."/>
            <person name="Lundell T."/>
            <person name="Morin E."/>
            <person name="Murat C."/>
            <person name="Riley R."/>
            <person name="Ohm R."/>
            <person name="Sun H."/>
            <person name="Tunlid A."/>
            <person name="Henrissat B."/>
            <person name="Grigoriev I.V."/>
            <person name="Hibbett D.S."/>
            <person name="Martin F."/>
        </authorList>
    </citation>
    <scope>NUCLEOTIDE SEQUENCE [LARGE SCALE GENOMIC DNA]</scope>
    <source>
        <strain evidence="2 3">SS14</strain>
    </source>
</reference>
<gene>
    <name evidence="2" type="ORF">M422DRAFT_52712</name>
</gene>
<dbReference type="AlphaFoldDB" id="A0A0C9TRC8"/>
<proteinExistence type="predicted"/>